<comment type="subunit">
    <text evidence="2 4">Homodimer.</text>
</comment>
<comment type="subcellular location">
    <subcellularLocation>
        <location evidence="4">Secreted</location>
        <location evidence="4">Extracellular space</location>
        <location evidence="4">Apoplast</location>
    </subcellularLocation>
</comment>
<comment type="caution">
    <text evidence="5">The sequence shown here is derived from an EMBL/GenBank/DDBJ whole genome shotgun (WGS) entry which is preliminary data.</text>
</comment>
<dbReference type="GO" id="GO:0009699">
    <property type="term" value="P:phenylpropanoid biosynthetic process"/>
    <property type="evidence" value="ECO:0007669"/>
    <property type="project" value="UniProtKB-ARBA"/>
</dbReference>
<organism evidence="5 6">
    <name type="scientific">Ceratopteris richardii</name>
    <name type="common">Triangle waterfern</name>
    <dbReference type="NCBI Taxonomy" id="49495"/>
    <lineage>
        <taxon>Eukaryota</taxon>
        <taxon>Viridiplantae</taxon>
        <taxon>Streptophyta</taxon>
        <taxon>Embryophyta</taxon>
        <taxon>Tracheophyta</taxon>
        <taxon>Polypodiopsida</taxon>
        <taxon>Polypodiidae</taxon>
        <taxon>Polypodiales</taxon>
        <taxon>Pteridineae</taxon>
        <taxon>Pteridaceae</taxon>
        <taxon>Parkerioideae</taxon>
        <taxon>Ceratopteris</taxon>
    </lineage>
</organism>
<proteinExistence type="inferred from homology"/>
<evidence type="ECO:0000256" key="4">
    <source>
        <dbReference type="RuleBase" id="RU363099"/>
    </source>
</evidence>
<evidence type="ECO:0000256" key="2">
    <source>
        <dbReference type="ARBA" id="ARBA00011738"/>
    </source>
</evidence>
<keyword evidence="4" id="KW-0052">Apoplast</keyword>
<sequence>MGLTTIFNLNMTMGQSNDSTPLGFARGYTVDTAYQAGQYAGFKTEILSYNDGTYKGTIHFQAMLDGSTAEVAVLGGTGSFRGVRGWGIVTQVLASPPYTVYQHNLKFMK</sequence>
<dbReference type="OrthoDB" id="1928589at2759"/>
<dbReference type="GO" id="GO:0048046">
    <property type="term" value="C:apoplast"/>
    <property type="evidence" value="ECO:0007669"/>
    <property type="project" value="UniProtKB-SubCell"/>
</dbReference>
<name>A0A8T2R176_CERRI</name>
<comment type="similarity">
    <text evidence="1 4">Belongs to the plant dirigent protein family.</text>
</comment>
<keyword evidence="3 4" id="KW-0964">Secreted</keyword>
<dbReference type="InterPro" id="IPR044859">
    <property type="entry name" value="Allene_oxi_cyc_Dirigent"/>
</dbReference>
<evidence type="ECO:0000256" key="1">
    <source>
        <dbReference type="ARBA" id="ARBA00010746"/>
    </source>
</evidence>
<dbReference type="Pfam" id="PF03018">
    <property type="entry name" value="Dirigent"/>
    <property type="match status" value="1"/>
</dbReference>
<accession>A0A8T2R176</accession>
<comment type="function">
    <text evidence="4">Dirigent proteins impart stereoselectivity on the phenoxy radical-coupling reaction, yielding optically active lignans from two molecules of coniferyl alcohol in the biosynthesis of lignans, flavonolignans, and alkaloids and thus plays a central role in plant secondary metabolism.</text>
</comment>
<evidence type="ECO:0000313" key="5">
    <source>
        <dbReference type="EMBL" id="KAH7290036.1"/>
    </source>
</evidence>
<gene>
    <name evidence="5" type="ORF">KP509_30G029600</name>
</gene>
<keyword evidence="6" id="KW-1185">Reference proteome</keyword>
<dbReference type="EMBL" id="CM035435">
    <property type="protein sequence ID" value="KAH7290036.1"/>
    <property type="molecule type" value="Genomic_DNA"/>
</dbReference>
<dbReference type="AlphaFoldDB" id="A0A8T2R176"/>
<dbReference type="Proteomes" id="UP000825935">
    <property type="component" value="Chromosome 30"/>
</dbReference>
<dbReference type="InterPro" id="IPR004265">
    <property type="entry name" value="Dirigent"/>
</dbReference>
<reference evidence="5" key="1">
    <citation type="submission" date="2021-08" db="EMBL/GenBank/DDBJ databases">
        <title>WGS assembly of Ceratopteris richardii.</title>
        <authorList>
            <person name="Marchant D.B."/>
            <person name="Chen G."/>
            <person name="Jenkins J."/>
            <person name="Shu S."/>
            <person name="Leebens-Mack J."/>
            <person name="Grimwood J."/>
            <person name="Schmutz J."/>
            <person name="Soltis P."/>
            <person name="Soltis D."/>
            <person name="Chen Z.-H."/>
        </authorList>
    </citation>
    <scope>NUCLEOTIDE SEQUENCE</scope>
    <source>
        <strain evidence="5">Whitten #5841</strain>
        <tissue evidence="5">Leaf</tissue>
    </source>
</reference>
<evidence type="ECO:0000256" key="3">
    <source>
        <dbReference type="ARBA" id="ARBA00022525"/>
    </source>
</evidence>
<protein>
    <recommendedName>
        <fullName evidence="4">Dirigent protein</fullName>
    </recommendedName>
</protein>
<evidence type="ECO:0000313" key="6">
    <source>
        <dbReference type="Proteomes" id="UP000825935"/>
    </source>
</evidence>
<dbReference type="Gene3D" id="2.40.480.10">
    <property type="entry name" value="Allene oxide cyclase-like"/>
    <property type="match status" value="1"/>
</dbReference>